<dbReference type="GO" id="GO:0008982">
    <property type="term" value="F:protein-N(PI)-phosphohistidine-sugar phosphotransferase activity"/>
    <property type="evidence" value="ECO:0007669"/>
    <property type="project" value="UniProtKB-UniRule"/>
</dbReference>
<evidence type="ECO:0000259" key="10">
    <source>
        <dbReference type="PROSITE" id="PS51105"/>
    </source>
</evidence>
<evidence type="ECO:0000256" key="4">
    <source>
        <dbReference type="ARBA" id="ARBA00022597"/>
    </source>
</evidence>
<protein>
    <recommendedName>
        <fullName evidence="8">Permease IIC component</fullName>
    </recommendedName>
</protein>
<reference evidence="11 12" key="1">
    <citation type="submission" date="2015-10" db="EMBL/GenBank/DDBJ databases">
        <title>Erysipelothrix larvae sp. LV19 isolated from the larval gut of the rhinoceros beetle, Trypoxylus dichotomus.</title>
        <authorList>
            <person name="Lim S."/>
            <person name="Kim B.-C."/>
        </authorList>
    </citation>
    <scope>NUCLEOTIDE SEQUENCE [LARGE SCALE GENOMIC DNA]</scope>
    <source>
        <strain evidence="11 12">LV19</strain>
    </source>
</reference>
<feature type="transmembrane region" description="Helical" evidence="9">
    <location>
        <begin position="143"/>
        <end position="163"/>
    </location>
</feature>
<evidence type="ECO:0000313" key="12">
    <source>
        <dbReference type="Proteomes" id="UP000063781"/>
    </source>
</evidence>
<feature type="transmembrane region" description="Helical" evidence="9">
    <location>
        <begin position="236"/>
        <end position="256"/>
    </location>
</feature>
<keyword evidence="3 8" id="KW-1003">Cell membrane</keyword>
<evidence type="ECO:0000256" key="3">
    <source>
        <dbReference type="ARBA" id="ARBA00022475"/>
    </source>
</evidence>
<dbReference type="InterPro" id="IPR003352">
    <property type="entry name" value="PTS_EIIC"/>
</dbReference>
<dbReference type="PIRSF" id="PIRSF006351">
    <property type="entry name" value="PTS_EIIC-Cellobiose"/>
    <property type="match status" value="1"/>
</dbReference>
<dbReference type="NCBIfam" id="TIGR00410">
    <property type="entry name" value="lacE"/>
    <property type="match status" value="1"/>
</dbReference>
<dbReference type="InterPro" id="IPR051088">
    <property type="entry name" value="PTS_Sugar-EIIC/EIIB"/>
</dbReference>
<dbReference type="AlphaFoldDB" id="A0A0X8H1Z1"/>
<evidence type="ECO:0000256" key="6">
    <source>
        <dbReference type="ARBA" id="ARBA00022989"/>
    </source>
</evidence>
<dbReference type="Proteomes" id="UP000063781">
    <property type="component" value="Chromosome"/>
</dbReference>
<evidence type="ECO:0000256" key="8">
    <source>
        <dbReference type="PIRNR" id="PIRNR006351"/>
    </source>
</evidence>
<sequence length="435" mass="46830">MNGLLRVASALQTNRYMVAIKNSFTALLPIIIGGAFFMLILNVVLSTTTTGMSLAKVNGFSWLSSLEPMFNAANYATMQFFAISLVVLISIELAQQYDRNETIVPAVALACYISLCLTSTTVTSSTDEIIKVANVLPREFTNAQGLFMAMITSIASTELYCRLVNGKKFEISMPESVPSNVTKAFNVLIPSILTILAIAGFGQLFEVLTGYTFFNAIAVFIQAPLKGILTGLPGYLFLFFMSTLLWVMGIHGTQVLKPVYEATMLLALAENLDKVLANEAPTNILNSVFISSFTTITGAGITAGLIISILLFSKREDYRAIAKLSIVPGIFNINETMTFGLPIVLNPILAIPFMLAPIVSATIGYTLTTIGFAIPMSYNIPWTTPALIGAFIGSGGHIGTVITQFLAIASSVLVYTPFVLISNKQKPEDEAAIEG</sequence>
<dbReference type="GO" id="GO:0005886">
    <property type="term" value="C:plasma membrane"/>
    <property type="evidence" value="ECO:0007669"/>
    <property type="project" value="UniProtKB-SubCell"/>
</dbReference>
<dbReference type="InterPro" id="IPR004796">
    <property type="entry name" value="PTS_IIC_cello"/>
</dbReference>
<gene>
    <name evidence="11" type="ORF">AOC36_00440</name>
</gene>
<dbReference type="EMBL" id="CP013213">
    <property type="protein sequence ID" value="AMC94600.1"/>
    <property type="molecule type" value="Genomic_DNA"/>
</dbReference>
<dbReference type="PANTHER" id="PTHR33989:SF4">
    <property type="entry name" value="PTS SYSTEM N,N'-DIACETYLCHITOBIOSE-SPECIFIC EIIC COMPONENT"/>
    <property type="match status" value="1"/>
</dbReference>
<dbReference type="OrthoDB" id="1641940at2"/>
<proteinExistence type="predicted"/>
<evidence type="ECO:0000256" key="5">
    <source>
        <dbReference type="ARBA" id="ARBA00022692"/>
    </source>
</evidence>
<evidence type="ECO:0000256" key="9">
    <source>
        <dbReference type="SAM" id="Phobius"/>
    </source>
</evidence>
<dbReference type="PROSITE" id="PS51105">
    <property type="entry name" value="PTS_EIIC_TYPE_3"/>
    <property type="match status" value="1"/>
</dbReference>
<dbReference type="Pfam" id="PF02378">
    <property type="entry name" value="PTS_EIIC"/>
    <property type="match status" value="1"/>
</dbReference>
<feature type="transmembrane region" description="Helical" evidence="9">
    <location>
        <begin position="324"/>
        <end position="345"/>
    </location>
</feature>
<dbReference type="KEGG" id="erl:AOC36_00440"/>
<keyword evidence="12" id="KW-1185">Reference proteome</keyword>
<dbReference type="PANTHER" id="PTHR33989">
    <property type="match status" value="1"/>
</dbReference>
<dbReference type="GO" id="GO:0009401">
    <property type="term" value="P:phosphoenolpyruvate-dependent sugar phosphotransferase system"/>
    <property type="evidence" value="ECO:0007669"/>
    <property type="project" value="InterPro"/>
</dbReference>
<keyword evidence="2 8" id="KW-0813">Transport</keyword>
<comment type="subcellular location">
    <subcellularLocation>
        <location evidence="1">Cell membrane</location>
        <topology evidence="1">Multi-pass membrane protein</topology>
    </subcellularLocation>
</comment>
<evidence type="ECO:0000256" key="2">
    <source>
        <dbReference type="ARBA" id="ARBA00022448"/>
    </source>
</evidence>
<name>A0A0X8H1Z1_9FIRM</name>
<evidence type="ECO:0000256" key="7">
    <source>
        <dbReference type="ARBA" id="ARBA00023136"/>
    </source>
</evidence>
<keyword evidence="7 8" id="KW-0472">Membrane</keyword>
<keyword evidence="5 9" id="KW-0812">Transmembrane</keyword>
<comment type="function">
    <text evidence="8">The phosphoenolpyruvate-dependent sugar phosphotransferase system (PTS), a major carbohydrate active -transport system, catalyzes the phosphorylation of incoming sugar substrates concomitant with their translocation across the cell membrane.</text>
</comment>
<evidence type="ECO:0000313" key="11">
    <source>
        <dbReference type="EMBL" id="AMC94600.1"/>
    </source>
</evidence>
<feature type="transmembrane region" description="Helical" evidence="9">
    <location>
        <begin position="351"/>
        <end position="374"/>
    </location>
</feature>
<feature type="transmembrane region" description="Helical" evidence="9">
    <location>
        <begin position="184"/>
        <end position="205"/>
    </location>
</feature>
<feature type="domain" description="PTS EIIC type-3" evidence="10">
    <location>
        <begin position="1"/>
        <end position="418"/>
    </location>
</feature>
<dbReference type="STRING" id="1514105.AOC36_00440"/>
<keyword evidence="4 8" id="KW-0762">Sugar transport</keyword>
<accession>A0A0X8H1Z1</accession>
<evidence type="ECO:0000256" key="1">
    <source>
        <dbReference type="ARBA" id="ARBA00004651"/>
    </source>
</evidence>
<organism evidence="11 12">
    <name type="scientific">Erysipelothrix larvae</name>
    <dbReference type="NCBI Taxonomy" id="1514105"/>
    <lineage>
        <taxon>Bacteria</taxon>
        <taxon>Bacillati</taxon>
        <taxon>Bacillota</taxon>
        <taxon>Erysipelotrichia</taxon>
        <taxon>Erysipelotrichales</taxon>
        <taxon>Erysipelotrichaceae</taxon>
        <taxon>Erysipelothrix</taxon>
    </lineage>
</organism>
<feature type="transmembrane region" description="Helical" evidence="9">
    <location>
        <begin position="288"/>
        <end position="312"/>
    </location>
</feature>
<feature type="transmembrane region" description="Helical" evidence="9">
    <location>
        <begin position="103"/>
        <end position="123"/>
    </location>
</feature>
<feature type="transmembrane region" description="Helical" evidence="9">
    <location>
        <begin position="72"/>
        <end position="91"/>
    </location>
</feature>
<keyword evidence="6 9" id="KW-1133">Transmembrane helix</keyword>
<feature type="transmembrane region" description="Helical" evidence="9">
    <location>
        <begin position="24"/>
        <end position="45"/>
    </location>
</feature>
<dbReference type="InterPro" id="IPR004501">
    <property type="entry name" value="PTS_EIIC_3"/>
</dbReference>
<feature type="transmembrane region" description="Helical" evidence="9">
    <location>
        <begin position="386"/>
        <end position="415"/>
    </location>
</feature>